<protein>
    <submittedName>
        <fullName evidence="3">Tetratricopeptide repeat-containing protein</fullName>
    </submittedName>
</protein>
<organism evidence="3 4">
    <name type="scientific">Tropicimonas sediminicola</name>
    <dbReference type="NCBI Taxonomy" id="1031541"/>
    <lineage>
        <taxon>Bacteria</taxon>
        <taxon>Pseudomonadati</taxon>
        <taxon>Pseudomonadota</taxon>
        <taxon>Alphaproteobacteria</taxon>
        <taxon>Rhodobacterales</taxon>
        <taxon>Roseobacteraceae</taxon>
        <taxon>Tropicimonas</taxon>
    </lineage>
</organism>
<dbReference type="PANTHER" id="PTHR44858">
    <property type="entry name" value="TETRATRICOPEPTIDE REPEAT PROTEIN 6"/>
    <property type="match status" value="1"/>
</dbReference>
<dbReference type="SUPFAM" id="SSF48452">
    <property type="entry name" value="TPR-like"/>
    <property type="match status" value="1"/>
</dbReference>
<gene>
    <name evidence="3" type="ORF">SAMN05421757_1114</name>
</gene>
<evidence type="ECO:0000256" key="1">
    <source>
        <dbReference type="ARBA" id="ARBA00022737"/>
    </source>
</evidence>
<sequence length="174" mass="19317">MAGASEQVGCAPVQVDETRRLALMEAVREAPNAEEAQRLTNGLWEIWADAPDDHAQELLDEGIDRRAVFDLDKALAAFDALIAYCPEYAEGYNQRAFVLFIRQDYAPALVDLDRALERSPEHLGALTGRAMALMALGRNAEAMDDLEAALALNPWLKERSLLPVLRQRLGEQDI</sequence>
<proteinExistence type="predicted"/>
<keyword evidence="4" id="KW-1185">Reference proteome</keyword>
<evidence type="ECO:0000256" key="2">
    <source>
        <dbReference type="ARBA" id="ARBA00022803"/>
    </source>
</evidence>
<name>A0A239LTG2_9RHOB</name>
<dbReference type="Pfam" id="PF13181">
    <property type="entry name" value="TPR_8"/>
    <property type="match status" value="1"/>
</dbReference>
<dbReference type="Gene3D" id="1.25.40.10">
    <property type="entry name" value="Tetratricopeptide repeat domain"/>
    <property type="match status" value="1"/>
</dbReference>
<dbReference type="Proteomes" id="UP000198426">
    <property type="component" value="Unassembled WGS sequence"/>
</dbReference>
<reference evidence="3 4" key="1">
    <citation type="submission" date="2017-06" db="EMBL/GenBank/DDBJ databases">
        <authorList>
            <person name="Kim H.J."/>
            <person name="Triplett B.A."/>
        </authorList>
    </citation>
    <scope>NUCLEOTIDE SEQUENCE [LARGE SCALE GENOMIC DNA]</scope>
    <source>
        <strain evidence="3 4">DSM 29339</strain>
    </source>
</reference>
<dbReference type="PANTHER" id="PTHR44858:SF1">
    <property type="entry name" value="UDP-N-ACETYLGLUCOSAMINE--PEPTIDE N-ACETYLGLUCOSAMINYLTRANSFERASE SPINDLY-RELATED"/>
    <property type="match status" value="1"/>
</dbReference>
<keyword evidence="2" id="KW-0802">TPR repeat</keyword>
<dbReference type="SMART" id="SM00028">
    <property type="entry name" value="TPR"/>
    <property type="match status" value="3"/>
</dbReference>
<dbReference type="InterPro" id="IPR050498">
    <property type="entry name" value="Ycf3"/>
</dbReference>
<dbReference type="EMBL" id="FZOY01000011">
    <property type="protein sequence ID" value="SNT33242.1"/>
    <property type="molecule type" value="Genomic_DNA"/>
</dbReference>
<keyword evidence="1" id="KW-0677">Repeat</keyword>
<dbReference type="AlphaFoldDB" id="A0A239LTG2"/>
<dbReference type="InterPro" id="IPR019734">
    <property type="entry name" value="TPR_rpt"/>
</dbReference>
<accession>A0A239LTG2</accession>
<dbReference type="InterPro" id="IPR011990">
    <property type="entry name" value="TPR-like_helical_dom_sf"/>
</dbReference>
<evidence type="ECO:0000313" key="3">
    <source>
        <dbReference type="EMBL" id="SNT33242.1"/>
    </source>
</evidence>
<evidence type="ECO:0000313" key="4">
    <source>
        <dbReference type="Proteomes" id="UP000198426"/>
    </source>
</evidence>